<feature type="modified residue" description="4-aspartylphosphate" evidence="7">
    <location>
        <position position="56"/>
    </location>
</feature>
<keyword evidence="1" id="KW-0547">Nucleotide-binding</keyword>
<dbReference type="GO" id="GO:0006355">
    <property type="term" value="P:regulation of DNA-templated transcription"/>
    <property type="evidence" value="ECO:0007669"/>
    <property type="project" value="InterPro"/>
</dbReference>
<keyword evidence="6" id="KW-0804">Transcription</keyword>
<dbReference type="InterPro" id="IPR003593">
    <property type="entry name" value="AAA+_ATPase"/>
</dbReference>
<dbReference type="InterPro" id="IPR027417">
    <property type="entry name" value="P-loop_NTPase"/>
</dbReference>
<evidence type="ECO:0000259" key="8">
    <source>
        <dbReference type="PROSITE" id="PS50045"/>
    </source>
</evidence>
<dbReference type="Pfam" id="PF00158">
    <property type="entry name" value="Sigma54_activat"/>
    <property type="match status" value="1"/>
</dbReference>
<dbReference type="InterPro" id="IPR001789">
    <property type="entry name" value="Sig_transdc_resp-reg_receiver"/>
</dbReference>
<dbReference type="SUPFAM" id="SSF52172">
    <property type="entry name" value="CheY-like"/>
    <property type="match status" value="1"/>
</dbReference>
<dbReference type="PROSITE" id="PS50045">
    <property type="entry name" value="SIGMA54_INTERACT_4"/>
    <property type="match status" value="1"/>
</dbReference>
<dbReference type="Pfam" id="PF02954">
    <property type="entry name" value="HTH_8"/>
    <property type="match status" value="1"/>
</dbReference>
<evidence type="ECO:0000259" key="9">
    <source>
        <dbReference type="PROSITE" id="PS50110"/>
    </source>
</evidence>
<dbReference type="PANTHER" id="PTHR32071">
    <property type="entry name" value="TRANSCRIPTIONAL REGULATORY PROTEIN"/>
    <property type="match status" value="1"/>
</dbReference>
<dbReference type="InterPro" id="IPR058031">
    <property type="entry name" value="AAA_lid_NorR"/>
</dbReference>
<keyword evidence="7" id="KW-0597">Phosphoprotein</keyword>
<evidence type="ECO:0000313" key="10">
    <source>
        <dbReference type="EMBL" id="CDM66614.1"/>
    </source>
</evidence>
<protein>
    <submittedName>
        <fullName evidence="10">Response regulator with CheY-like receiver, AAA-type ATPase, and DNA-binding domains</fullName>
    </submittedName>
</protein>
<dbReference type="GO" id="GO:0000160">
    <property type="term" value="P:phosphorelay signal transduction system"/>
    <property type="evidence" value="ECO:0007669"/>
    <property type="project" value="InterPro"/>
</dbReference>
<dbReference type="OrthoDB" id="9762199at2"/>
<feature type="domain" description="Response regulatory" evidence="9">
    <location>
        <begin position="7"/>
        <end position="121"/>
    </location>
</feature>
<evidence type="ECO:0000256" key="6">
    <source>
        <dbReference type="ARBA" id="ARBA00023163"/>
    </source>
</evidence>
<dbReference type="PRINTS" id="PR01590">
    <property type="entry name" value="HTHFIS"/>
</dbReference>
<keyword evidence="2" id="KW-0067">ATP-binding</keyword>
<gene>
    <name evidence="10" type="ORF">PYK22_02646</name>
</gene>
<dbReference type="InterPro" id="IPR002078">
    <property type="entry name" value="Sigma_54_int"/>
</dbReference>
<dbReference type="InterPro" id="IPR025943">
    <property type="entry name" value="Sigma_54_int_dom_ATP-bd_2"/>
</dbReference>
<dbReference type="InterPro" id="IPR009057">
    <property type="entry name" value="Homeodomain-like_sf"/>
</dbReference>
<dbReference type="Gene3D" id="3.40.50.300">
    <property type="entry name" value="P-loop containing nucleotide triphosphate hydrolases"/>
    <property type="match status" value="1"/>
</dbReference>
<dbReference type="Gene3D" id="3.40.50.2300">
    <property type="match status" value="1"/>
</dbReference>
<dbReference type="InterPro" id="IPR025662">
    <property type="entry name" value="Sigma_54_int_dom_ATP-bd_1"/>
</dbReference>
<evidence type="ECO:0000313" key="11">
    <source>
        <dbReference type="Proteomes" id="UP000031518"/>
    </source>
</evidence>
<keyword evidence="4 10" id="KW-0238">DNA-binding</keyword>
<dbReference type="InterPro" id="IPR025944">
    <property type="entry name" value="Sigma_54_int_dom_CS"/>
</dbReference>
<dbReference type="Pfam" id="PF25601">
    <property type="entry name" value="AAA_lid_14"/>
    <property type="match status" value="1"/>
</dbReference>
<dbReference type="SUPFAM" id="SSF46689">
    <property type="entry name" value="Homeodomain-like"/>
    <property type="match status" value="1"/>
</dbReference>
<sequence length="463" mass="51854">MDRKDVRILVVDDEPIMSDALKQNLSAEGYRVDTAANGAEAIELFDQAGHHLVLCDLMLPDMDGMGVLKHVKDTRPSTEVIMITGYGSVTRAVEATKAGAFYFVEKPFEFDQLHILIEKALERRALVTETENMRRQLSTRTEYFNIIGASKAMQNIYETIESVAKSDANILIVGESGTGKELIANAIHYNSHRAKKPFIKVNCAALPKELIESELFGHTKGAFTGAYADKDGLVQHAAGGSLLLDEITEMPIELQPKLLRVLQDRSYRKLGSEKTYAADFRLITSTNRMPADAIREGRLRDDLFYRISTITIHVPPLRERTEDIQLLAEHFLKTYARKYQRPITGISQAAYARLFAHSWPGNVRELQNVIERAVLLAKGNKIEPHDLPFDNGSLPGGGTQQVAWDVPPNMTLEEIEKFVIERTLQRTGGNKQAAANILGIYRPRLYSKIRKYKIDLNSLGSSS</sequence>
<dbReference type="Gene3D" id="1.10.10.60">
    <property type="entry name" value="Homeodomain-like"/>
    <property type="match status" value="1"/>
</dbReference>
<name>A0A0B6X259_9BACT</name>
<dbReference type="InterPro" id="IPR002197">
    <property type="entry name" value="HTH_Fis"/>
</dbReference>
<evidence type="ECO:0000256" key="3">
    <source>
        <dbReference type="ARBA" id="ARBA00023015"/>
    </source>
</evidence>
<evidence type="ECO:0000256" key="5">
    <source>
        <dbReference type="ARBA" id="ARBA00023159"/>
    </source>
</evidence>
<keyword evidence="11" id="KW-1185">Reference proteome</keyword>
<reference evidence="10 11" key="2">
    <citation type="submission" date="2015-01" db="EMBL/GenBank/DDBJ databases">
        <title>Complete genome sequence of Pyrinomonas methylaliphatogenes type strain K22T.</title>
        <authorList>
            <person name="Lee K.C.Y."/>
            <person name="Power J.F."/>
            <person name="Dunfield P.F."/>
            <person name="Morgan X.C."/>
            <person name="Huttenhower C."/>
            <person name="Stott M.B."/>
        </authorList>
    </citation>
    <scope>NUCLEOTIDE SEQUENCE [LARGE SCALE GENOMIC DNA]</scope>
    <source>
        <strain evidence="10 11">K22</strain>
    </source>
</reference>
<evidence type="ECO:0000256" key="4">
    <source>
        <dbReference type="ARBA" id="ARBA00023125"/>
    </source>
</evidence>
<dbReference type="CDD" id="cd00009">
    <property type="entry name" value="AAA"/>
    <property type="match status" value="1"/>
</dbReference>
<dbReference type="SMART" id="SM00448">
    <property type="entry name" value="REC"/>
    <property type="match status" value="1"/>
</dbReference>
<dbReference type="FunFam" id="1.10.8.60:FF:000014">
    <property type="entry name" value="DNA-binding transcriptional regulator NtrC"/>
    <property type="match status" value="1"/>
</dbReference>
<feature type="domain" description="Sigma-54 factor interaction" evidence="8">
    <location>
        <begin position="146"/>
        <end position="375"/>
    </location>
</feature>
<dbReference type="AlphaFoldDB" id="A0A0B6X259"/>
<dbReference type="PROSITE" id="PS50110">
    <property type="entry name" value="RESPONSE_REGULATORY"/>
    <property type="match status" value="1"/>
</dbReference>
<dbReference type="Gene3D" id="1.10.8.60">
    <property type="match status" value="1"/>
</dbReference>
<dbReference type="STRING" id="454194.PYK22_02646"/>
<dbReference type="EMBL" id="CBXV010000008">
    <property type="protein sequence ID" value="CDM66614.1"/>
    <property type="molecule type" value="Genomic_DNA"/>
</dbReference>
<dbReference type="Proteomes" id="UP000031518">
    <property type="component" value="Unassembled WGS sequence"/>
</dbReference>
<accession>A0A0B6X259</accession>
<dbReference type="PROSITE" id="PS00676">
    <property type="entry name" value="SIGMA54_INTERACT_2"/>
    <property type="match status" value="1"/>
</dbReference>
<evidence type="ECO:0000256" key="2">
    <source>
        <dbReference type="ARBA" id="ARBA00022840"/>
    </source>
</evidence>
<reference evidence="10 11" key="1">
    <citation type="submission" date="2013-12" db="EMBL/GenBank/DDBJ databases">
        <authorList>
            <person name="Stott M."/>
        </authorList>
    </citation>
    <scope>NUCLEOTIDE SEQUENCE [LARGE SCALE GENOMIC DNA]</scope>
    <source>
        <strain evidence="10 11">K22</strain>
    </source>
</reference>
<dbReference type="PROSITE" id="PS00688">
    <property type="entry name" value="SIGMA54_INTERACT_3"/>
    <property type="match status" value="1"/>
</dbReference>
<dbReference type="InterPro" id="IPR011006">
    <property type="entry name" value="CheY-like_superfamily"/>
</dbReference>
<dbReference type="GO" id="GO:0043565">
    <property type="term" value="F:sequence-specific DNA binding"/>
    <property type="evidence" value="ECO:0007669"/>
    <property type="project" value="InterPro"/>
</dbReference>
<keyword evidence="3" id="KW-0805">Transcription regulation</keyword>
<dbReference type="PROSITE" id="PS00675">
    <property type="entry name" value="SIGMA54_INTERACT_1"/>
    <property type="match status" value="1"/>
</dbReference>
<dbReference type="SMART" id="SM00382">
    <property type="entry name" value="AAA"/>
    <property type="match status" value="1"/>
</dbReference>
<proteinExistence type="predicted"/>
<dbReference type="SUPFAM" id="SSF52540">
    <property type="entry name" value="P-loop containing nucleoside triphosphate hydrolases"/>
    <property type="match status" value="1"/>
</dbReference>
<evidence type="ECO:0000256" key="7">
    <source>
        <dbReference type="PROSITE-ProRule" id="PRU00169"/>
    </source>
</evidence>
<dbReference type="FunFam" id="3.40.50.300:FF:000006">
    <property type="entry name" value="DNA-binding transcriptional regulator NtrC"/>
    <property type="match status" value="1"/>
</dbReference>
<keyword evidence="5" id="KW-0010">Activator</keyword>
<dbReference type="RefSeq" id="WP_060635662.1">
    <property type="nucleotide sequence ID" value="NZ_CBXV010000008.1"/>
</dbReference>
<dbReference type="GO" id="GO:0005524">
    <property type="term" value="F:ATP binding"/>
    <property type="evidence" value="ECO:0007669"/>
    <property type="project" value="UniProtKB-KW"/>
</dbReference>
<dbReference type="Pfam" id="PF00072">
    <property type="entry name" value="Response_reg"/>
    <property type="match status" value="1"/>
</dbReference>
<organism evidence="10 11">
    <name type="scientific">Pyrinomonas methylaliphatogenes</name>
    <dbReference type="NCBI Taxonomy" id="454194"/>
    <lineage>
        <taxon>Bacteria</taxon>
        <taxon>Pseudomonadati</taxon>
        <taxon>Acidobacteriota</taxon>
        <taxon>Blastocatellia</taxon>
        <taxon>Blastocatellales</taxon>
        <taxon>Pyrinomonadaceae</taxon>
        <taxon>Pyrinomonas</taxon>
    </lineage>
</organism>
<evidence type="ECO:0000256" key="1">
    <source>
        <dbReference type="ARBA" id="ARBA00022741"/>
    </source>
</evidence>